<keyword evidence="2" id="KW-1185">Reference proteome</keyword>
<accession>T1HR53</accession>
<proteinExistence type="predicted"/>
<dbReference type="EnsemblMetazoa" id="RPRC006523-RA">
    <property type="protein sequence ID" value="RPRC006523-PA"/>
    <property type="gene ID" value="RPRC006523"/>
</dbReference>
<sequence>MSETESRISRVVKLLMNKDEQKAQEEMAWRVAEMIVKDITSITMGNPDDPVQNEGKIQTN</sequence>
<evidence type="ECO:0000313" key="1">
    <source>
        <dbReference type="EnsemblMetazoa" id="RPRC006523-PA"/>
    </source>
</evidence>
<evidence type="ECO:0000313" key="2">
    <source>
        <dbReference type="Proteomes" id="UP000015103"/>
    </source>
</evidence>
<dbReference type="EMBL" id="ACPB03014387">
    <property type="status" value="NOT_ANNOTATED_CDS"/>
    <property type="molecule type" value="Genomic_DNA"/>
</dbReference>
<dbReference type="InParanoid" id="T1HR53"/>
<dbReference type="AlphaFoldDB" id="T1HR53"/>
<dbReference type="Proteomes" id="UP000015103">
    <property type="component" value="Unassembled WGS sequence"/>
</dbReference>
<dbReference type="HOGENOM" id="CLU_2944565_0_0_1"/>
<reference evidence="1" key="1">
    <citation type="submission" date="2015-05" db="UniProtKB">
        <authorList>
            <consortium name="EnsemblMetazoa"/>
        </authorList>
    </citation>
    <scope>IDENTIFICATION</scope>
</reference>
<dbReference type="VEuPathDB" id="VectorBase:RPRC006523"/>
<dbReference type="STRING" id="13249.T1HR53"/>
<name>T1HR53_RHOPR</name>
<protein>
    <submittedName>
        <fullName evidence="1">Uncharacterized protein</fullName>
    </submittedName>
</protein>
<organism evidence="1 2">
    <name type="scientific">Rhodnius prolixus</name>
    <name type="common">Triatomid bug</name>
    <dbReference type="NCBI Taxonomy" id="13249"/>
    <lineage>
        <taxon>Eukaryota</taxon>
        <taxon>Metazoa</taxon>
        <taxon>Ecdysozoa</taxon>
        <taxon>Arthropoda</taxon>
        <taxon>Hexapoda</taxon>
        <taxon>Insecta</taxon>
        <taxon>Pterygota</taxon>
        <taxon>Neoptera</taxon>
        <taxon>Paraneoptera</taxon>
        <taxon>Hemiptera</taxon>
        <taxon>Heteroptera</taxon>
        <taxon>Panheteroptera</taxon>
        <taxon>Cimicomorpha</taxon>
        <taxon>Reduviidae</taxon>
        <taxon>Triatominae</taxon>
        <taxon>Rhodnius</taxon>
    </lineage>
</organism>